<evidence type="ECO:0000313" key="2">
    <source>
        <dbReference type="EMBL" id="MBM6619330.1"/>
    </source>
</evidence>
<sequence>MFNWHKEAEMKWDEKATFWNNNSREMWDEGSRSTIIPFFEQYIAPPSTVLDAGCGDGYGSFKLSKQGYDVTGIDISHQMINNASKHIGGESLKFVQGDLARLPFQDNEFNALIAVNSIEWTQDPLVVLHEMKRVIKQKGHLCVAILGPTAKPRENSYRRLYGDFVICNTMMPWEFKRLALENGFDLVDGQGIYKRGVTESLVSKFPEELKQSLTFMWVFMFQKQ</sequence>
<dbReference type="InterPro" id="IPR013216">
    <property type="entry name" value="Methyltransf_11"/>
</dbReference>
<evidence type="ECO:0000313" key="3">
    <source>
        <dbReference type="Proteomes" id="UP001518925"/>
    </source>
</evidence>
<keyword evidence="3" id="KW-1185">Reference proteome</keyword>
<dbReference type="PANTHER" id="PTHR43861">
    <property type="entry name" value="TRANS-ACONITATE 2-METHYLTRANSFERASE-RELATED"/>
    <property type="match status" value="1"/>
</dbReference>
<dbReference type="Gene3D" id="3.40.50.150">
    <property type="entry name" value="Vaccinia Virus protein VP39"/>
    <property type="match status" value="1"/>
</dbReference>
<dbReference type="PANTHER" id="PTHR43861:SF1">
    <property type="entry name" value="TRANS-ACONITATE 2-METHYLTRANSFERASE"/>
    <property type="match status" value="1"/>
</dbReference>
<comment type="caution">
    <text evidence="2">The sequence shown here is derived from an EMBL/GenBank/DDBJ whole genome shotgun (WGS) entry which is preliminary data.</text>
</comment>
<keyword evidence="2" id="KW-0489">Methyltransferase</keyword>
<dbReference type="InterPro" id="IPR029063">
    <property type="entry name" value="SAM-dependent_MTases_sf"/>
</dbReference>
<dbReference type="Pfam" id="PF08241">
    <property type="entry name" value="Methyltransf_11"/>
    <property type="match status" value="1"/>
</dbReference>
<reference evidence="2 3" key="1">
    <citation type="submission" date="2021-02" db="EMBL/GenBank/DDBJ databases">
        <title>Bacillus sp. RD4P76, an endophyte from a halophyte.</title>
        <authorList>
            <person name="Sun J.-Q."/>
        </authorList>
    </citation>
    <scope>NUCLEOTIDE SEQUENCE [LARGE SCALE GENOMIC DNA]</scope>
    <source>
        <strain evidence="2 3">RD4P76</strain>
    </source>
</reference>
<organism evidence="2 3">
    <name type="scientific">Bacillus suaedaesalsae</name>
    <dbReference type="NCBI Taxonomy" id="2810349"/>
    <lineage>
        <taxon>Bacteria</taxon>
        <taxon>Bacillati</taxon>
        <taxon>Bacillota</taxon>
        <taxon>Bacilli</taxon>
        <taxon>Bacillales</taxon>
        <taxon>Bacillaceae</taxon>
        <taxon>Bacillus</taxon>
    </lineage>
</organism>
<dbReference type="GO" id="GO:0008168">
    <property type="term" value="F:methyltransferase activity"/>
    <property type="evidence" value="ECO:0007669"/>
    <property type="project" value="UniProtKB-KW"/>
</dbReference>
<proteinExistence type="predicted"/>
<dbReference type="GO" id="GO:0032259">
    <property type="term" value="P:methylation"/>
    <property type="evidence" value="ECO:0007669"/>
    <property type="project" value="UniProtKB-KW"/>
</dbReference>
<dbReference type="SUPFAM" id="SSF53335">
    <property type="entry name" value="S-adenosyl-L-methionine-dependent methyltransferases"/>
    <property type="match status" value="1"/>
</dbReference>
<keyword evidence="2" id="KW-0808">Transferase</keyword>
<evidence type="ECO:0000259" key="1">
    <source>
        <dbReference type="Pfam" id="PF08241"/>
    </source>
</evidence>
<feature type="domain" description="Methyltransferase type 11" evidence="1">
    <location>
        <begin position="50"/>
        <end position="142"/>
    </location>
</feature>
<dbReference type="CDD" id="cd02440">
    <property type="entry name" value="AdoMet_MTases"/>
    <property type="match status" value="1"/>
</dbReference>
<accession>A0ABS2DLF5</accession>
<protein>
    <submittedName>
        <fullName evidence="2">Class I SAM-dependent methyltransferase</fullName>
    </submittedName>
</protein>
<gene>
    <name evidence="2" type="ORF">JR050_16845</name>
</gene>
<dbReference type="RefSeq" id="WP_204204790.1">
    <property type="nucleotide sequence ID" value="NZ_JAFELM010000043.1"/>
</dbReference>
<name>A0ABS2DLF5_9BACI</name>
<dbReference type="EMBL" id="JAFELM010000043">
    <property type="protein sequence ID" value="MBM6619330.1"/>
    <property type="molecule type" value="Genomic_DNA"/>
</dbReference>
<dbReference type="Proteomes" id="UP001518925">
    <property type="component" value="Unassembled WGS sequence"/>
</dbReference>